<evidence type="ECO:0000256" key="1">
    <source>
        <dbReference type="ARBA" id="ARBA00022723"/>
    </source>
</evidence>
<dbReference type="STRING" id="336963.C4JJD4"/>
<dbReference type="PROSITE" id="PS51044">
    <property type="entry name" value="ZF_SP_RING"/>
    <property type="match status" value="1"/>
</dbReference>
<gene>
    <name evidence="7" type="ORF">UREG_01741</name>
</gene>
<dbReference type="Pfam" id="PF02891">
    <property type="entry name" value="zf-MIZ"/>
    <property type="match status" value="1"/>
</dbReference>
<evidence type="ECO:0000313" key="7">
    <source>
        <dbReference type="EMBL" id="EEP76892.1"/>
    </source>
</evidence>
<dbReference type="HOGENOM" id="CLU_386462_0_0_1"/>
<feature type="domain" description="SP-RING-type" evidence="6">
    <location>
        <begin position="558"/>
        <end position="649"/>
    </location>
</feature>
<dbReference type="VEuPathDB" id="FungiDB:UREG_01741"/>
<organism evidence="7 8">
    <name type="scientific">Uncinocarpus reesii (strain UAMH 1704)</name>
    <dbReference type="NCBI Taxonomy" id="336963"/>
    <lineage>
        <taxon>Eukaryota</taxon>
        <taxon>Fungi</taxon>
        <taxon>Dikarya</taxon>
        <taxon>Ascomycota</taxon>
        <taxon>Pezizomycotina</taxon>
        <taxon>Eurotiomycetes</taxon>
        <taxon>Eurotiomycetidae</taxon>
        <taxon>Onygenales</taxon>
        <taxon>Onygenaceae</taxon>
        <taxon>Uncinocarpus</taxon>
    </lineage>
</organism>
<dbReference type="InterPro" id="IPR004181">
    <property type="entry name" value="Znf_MIZ"/>
</dbReference>
<dbReference type="GeneID" id="8443794"/>
<evidence type="ECO:0000259" key="6">
    <source>
        <dbReference type="PROSITE" id="PS51044"/>
    </source>
</evidence>
<feature type="region of interest" description="Disordered" evidence="5">
    <location>
        <begin position="215"/>
        <end position="261"/>
    </location>
</feature>
<dbReference type="OMA" id="EENDSCA"/>
<dbReference type="EMBL" id="CH476615">
    <property type="protein sequence ID" value="EEP76892.1"/>
    <property type="molecule type" value="Genomic_DNA"/>
</dbReference>
<dbReference type="Proteomes" id="UP000002058">
    <property type="component" value="Unassembled WGS sequence"/>
</dbReference>
<dbReference type="KEGG" id="ure:UREG_01741"/>
<dbReference type="RefSeq" id="XP_002542225.1">
    <property type="nucleotide sequence ID" value="XM_002542179.1"/>
</dbReference>
<proteinExistence type="predicted"/>
<dbReference type="eggNOG" id="KOG2169">
    <property type="taxonomic scope" value="Eukaryota"/>
</dbReference>
<name>C4JJD4_UNCRE</name>
<dbReference type="InterPro" id="IPR013083">
    <property type="entry name" value="Znf_RING/FYVE/PHD"/>
</dbReference>
<keyword evidence="3" id="KW-0862">Zinc</keyword>
<evidence type="ECO:0000256" key="5">
    <source>
        <dbReference type="SAM" id="MobiDB-lite"/>
    </source>
</evidence>
<reference evidence="8" key="1">
    <citation type="journal article" date="2009" name="Genome Res.">
        <title>Comparative genomic analyses of the human fungal pathogens Coccidioides and their relatives.</title>
        <authorList>
            <person name="Sharpton T.J."/>
            <person name="Stajich J.E."/>
            <person name="Rounsley S.D."/>
            <person name="Gardner M.J."/>
            <person name="Wortman J.R."/>
            <person name="Jordar V.S."/>
            <person name="Maiti R."/>
            <person name="Kodira C.D."/>
            <person name="Neafsey D.E."/>
            <person name="Zeng Q."/>
            <person name="Hung C.-Y."/>
            <person name="McMahan C."/>
            <person name="Muszewska A."/>
            <person name="Grynberg M."/>
            <person name="Mandel M.A."/>
            <person name="Kellner E.M."/>
            <person name="Barker B.M."/>
            <person name="Galgiani J.N."/>
            <person name="Orbach M.J."/>
            <person name="Kirkland T.N."/>
            <person name="Cole G.T."/>
            <person name="Henn M.R."/>
            <person name="Birren B.W."/>
            <person name="Taylor J.W."/>
        </authorList>
    </citation>
    <scope>NUCLEOTIDE SEQUENCE [LARGE SCALE GENOMIC DNA]</scope>
    <source>
        <strain evidence="8">UAMH 1704</strain>
    </source>
</reference>
<protein>
    <recommendedName>
        <fullName evidence="6">SP-RING-type domain-containing protein</fullName>
    </recommendedName>
</protein>
<dbReference type="Gene3D" id="3.30.40.10">
    <property type="entry name" value="Zinc/RING finger domain, C3HC4 (zinc finger)"/>
    <property type="match status" value="1"/>
</dbReference>
<dbReference type="PANTHER" id="PTHR10782:SF4">
    <property type="entry name" value="TONALLI, ISOFORM E"/>
    <property type="match status" value="1"/>
</dbReference>
<evidence type="ECO:0000256" key="3">
    <source>
        <dbReference type="ARBA" id="ARBA00022833"/>
    </source>
</evidence>
<dbReference type="PANTHER" id="PTHR10782">
    <property type="entry name" value="ZINC FINGER MIZ DOMAIN-CONTAINING PROTEIN"/>
    <property type="match status" value="1"/>
</dbReference>
<evidence type="ECO:0000256" key="4">
    <source>
        <dbReference type="PROSITE-ProRule" id="PRU00452"/>
    </source>
</evidence>
<dbReference type="OrthoDB" id="27975at2759"/>
<evidence type="ECO:0000256" key="2">
    <source>
        <dbReference type="ARBA" id="ARBA00022771"/>
    </source>
</evidence>
<sequence>MVDAESLAIVLGFQSEQKAGLVAIKDSLFPANRYSTNFLRSCCEFPAGLPGINSQDRALYDARLASTLAGNPVPPEQAWQENTFIIKEYISASSLLVSPIRTDVASSQPAQIVPASPASSVVGLQNTASPIQRQFTPTSHLSPQFIPPPQASQYPASLELLARQARQAQPLPMNYGQNTIRPQYSPNNTFQQFPGLVPQHVCQALPHITTQHVNPSQYRSQYPVNGEPQPSHGAGTQLHPHYQSPVTSHHGHPGGRQNTPTAIPQRIARTTSRPPLQSLPYASALIPSHFVVPSNSRVARPANIPIPAQTHHQQQIALSSPSFSPGRRGSDTLLLPHSGAIIPELARPNPILVGLHQMPLRVGVRELIDDSNDPSKRLLIYPHSFAVSPFYLGKQQINFSCSLTISPDEFKIFPAELPAEHGYPIQGHTSGTRTYQLKCVKLNSAMEDLSDAKWTTMDCSWPDAIYIHVNDTEHFVCRKFHNGRDLPLHITSSLRQGDNKITLTCLRKADERNQEFYAVAIETLESMDCATVRKSIKSLSKTTSIDRIIKTIENPVGVDDEIAILGDYIAINLIDPFMARIFDIPTRGKFCSHWECFDLDTFLSTRMTVISNGHGMVENWKCPICRKDARPSSLVIDEFLLDIRAQLARQNKLNEVRAILVLKDGSWIPKIEQAATTNQQGKVLQAEEIRKCEVQSPKVPQTSTKGVAQEVIEID</sequence>
<dbReference type="GO" id="GO:0061665">
    <property type="term" value="F:SUMO ligase activity"/>
    <property type="evidence" value="ECO:0007669"/>
    <property type="project" value="TreeGrafter"/>
</dbReference>
<dbReference type="InParanoid" id="C4JJD4"/>
<evidence type="ECO:0000313" key="8">
    <source>
        <dbReference type="Proteomes" id="UP000002058"/>
    </source>
</evidence>
<keyword evidence="2 4" id="KW-0863">Zinc-finger</keyword>
<accession>C4JJD4</accession>
<dbReference type="GO" id="GO:0008270">
    <property type="term" value="F:zinc ion binding"/>
    <property type="evidence" value="ECO:0007669"/>
    <property type="project" value="UniProtKB-KW"/>
</dbReference>
<keyword evidence="8" id="KW-1185">Reference proteome</keyword>
<dbReference type="GO" id="GO:0000785">
    <property type="term" value="C:chromatin"/>
    <property type="evidence" value="ECO:0007669"/>
    <property type="project" value="TreeGrafter"/>
</dbReference>
<keyword evidence="1" id="KW-0479">Metal-binding</keyword>
<dbReference type="GO" id="GO:0016925">
    <property type="term" value="P:protein sumoylation"/>
    <property type="evidence" value="ECO:0007669"/>
    <property type="project" value="TreeGrafter"/>
</dbReference>
<dbReference type="AlphaFoldDB" id="C4JJD4"/>